<evidence type="ECO:0000313" key="2">
    <source>
        <dbReference type="Proteomes" id="UP000821845"/>
    </source>
</evidence>
<gene>
    <name evidence="1" type="ORF">HPB50_011845</name>
</gene>
<dbReference type="Proteomes" id="UP000821845">
    <property type="component" value="Chromosome 1"/>
</dbReference>
<accession>A0ACB7TJD9</accession>
<dbReference type="EMBL" id="CM023481">
    <property type="protein sequence ID" value="KAH6946144.1"/>
    <property type="molecule type" value="Genomic_DNA"/>
</dbReference>
<reference evidence="1" key="1">
    <citation type="submission" date="2020-05" db="EMBL/GenBank/DDBJ databases">
        <title>Large-scale comparative analyses of tick genomes elucidate their genetic diversity and vector capacities.</title>
        <authorList>
            <person name="Jia N."/>
            <person name="Wang J."/>
            <person name="Shi W."/>
            <person name="Du L."/>
            <person name="Sun Y."/>
            <person name="Zhan W."/>
            <person name="Jiang J."/>
            <person name="Wang Q."/>
            <person name="Zhang B."/>
            <person name="Ji P."/>
            <person name="Sakyi L.B."/>
            <person name="Cui X."/>
            <person name="Yuan T."/>
            <person name="Jiang B."/>
            <person name="Yang W."/>
            <person name="Lam T.T.-Y."/>
            <person name="Chang Q."/>
            <person name="Ding S."/>
            <person name="Wang X."/>
            <person name="Zhu J."/>
            <person name="Ruan X."/>
            <person name="Zhao L."/>
            <person name="Wei J."/>
            <person name="Que T."/>
            <person name="Du C."/>
            <person name="Cheng J."/>
            <person name="Dai P."/>
            <person name="Han X."/>
            <person name="Huang E."/>
            <person name="Gao Y."/>
            <person name="Liu J."/>
            <person name="Shao H."/>
            <person name="Ye R."/>
            <person name="Li L."/>
            <person name="Wei W."/>
            <person name="Wang X."/>
            <person name="Wang C."/>
            <person name="Yang T."/>
            <person name="Huo Q."/>
            <person name="Li W."/>
            <person name="Guo W."/>
            <person name="Chen H."/>
            <person name="Zhou L."/>
            <person name="Ni X."/>
            <person name="Tian J."/>
            <person name="Zhou Y."/>
            <person name="Sheng Y."/>
            <person name="Liu T."/>
            <person name="Pan Y."/>
            <person name="Xia L."/>
            <person name="Li J."/>
            <person name="Zhao F."/>
            <person name="Cao W."/>
        </authorList>
    </citation>
    <scope>NUCLEOTIDE SEQUENCE</scope>
    <source>
        <strain evidence="1">Hyas-2018</strain>
    </source>
</reference>
<comment type="caution">
    <text evidence="1">The sequence shown here is derived from an EMBL/GenBank/DDBJ whole genome shotgun (WGS) entry which is preliminary data.</text>
</comment>
<keyword evidence="2" id="KW-1185">Reference proteome</keyword>
<protein>
    <submittedName>
        <fullName evidence="1">Uncharacterized protein</fullName>
    </submittedName>
</protein>
<organism evidence="1 2">
    <name type="scientific">Hyalomma asiaticum</name>
    <name type="common">Tick</name>
    <dbReference type="NCBI Taxonomy" id="266040"/>
    <lineage>
        <taxon>Eukaryota</taxon>
        <taxon>Metazoa</taxon>
        <taxon>Ecdysozoa</taxon>
        <taxon>Arthropoda</taxon>
        <taxon>Chelicerata</taxon>
        <taxon>Arachnida</taxon>
        <taxon>Acari</taxon>
        <taxon>Parasitiformes</taxon>
        <taxon>Ixodida</taxon>
        <taxon>Ixodoidea</taxon>
        <taxon>Ixodidae</taxon>
        <taxon>Hyalomminae</taxon>
        <taxon>Hyalomma</taxon>
    </lineage>
</organism>
<evidence type="ECO:0000313" key="1">
    <source>
        <dbReference type="EMBL" id="KAH6946144.1"/>
    </source>
</evidence>
<sequence length="112" mass="12579">MDVPARNGERSVRLPRQPLAARFRRLSHSKQLSAPTVSSSCSLALASLPVPRNGDVLPPYWTLLFAWPRRKHSMTGHLMEGIARPSSLEFHNGIDAWLPLQLRNRNGYGRPS</sequence>
<name>A0ACB7TJD9_HYAAI</name>
<proteinExistence type="predicted"/>